<dbReference type="InterPro" id="IPR009000">
    <property type="entry name" value="Transl_B-barrel_sf"/>
</dbReference>
<keyword evidence="6" id="KW-1185">Reference proteome</keyword>
<comment type="caution">
    <text evidence="5">The sequence shown here is derived from an EMBL/GenBank/DDBJ whole genome shotgun (WGS) entry which is preliminary data.</text>
</comment>
<dbReference type="PANTHER" id="PTHR43261">
    <property type="entry name" value="TRANSLATION ELONGATION FACTOR G-RELATED"/>
    <property type="match status" value="1"/>
</dbReference>
<protein>
    <submittedName>
        <fullName evidence="5">GTP-binding protein</fullName>
    </submittedName>
</protein>
<sequence>MYDAGAVDHLGRVDSGDTSTDTLAQERRRGITIKTAVATFTINDLVVNLIDTPGHPDFIAEVERALRVLDGAILVVSAVEGVQPQTRVILRVLRRMKVPTLVFVNKTDRPGADPDHVAAQIPDAIPMWRDVREAIAEHDDDALAAFVGGQPIPDDVLPRLVANGLLLPVFRGSAVTGDGVSDLTNALATMLPAASGDPDADLDAVVFSIDHDRAAWVRVRQGTMQVRDRIGDERITAIDGADAIRAGGIGRIHGVRAARIGDVLGQGVRMPAVFPPPTLTATVEPVDPQRRSALAVALRALADQDPLIDVRLDKHTQQLSVSLYGQVQQEVLGDTLREDFGIDTLFGEATTPLREQIAGPAAAGAVIGEADNPWMATLELRIAPAAETSVRLAVPVENLPLYVYGSTETFRGAMESYVREAFAAGGPRGWEVVDAAVVVTRCGYASPISGARDFRHLTAELLGRAIAGAGTVLCEPEQRIVVEGPARAATALLSALPGLGAQITDCIVNEVSCTVTGLLPAARVTELERALPGLTHGEGTLDAEFAGWRTLPDG</sequence>
<dbReference type="Gene3D" id="3.30.230.10">
    <property type="match status" value="1"/>
</dbReference>
<accession>A0A3M9MJH2</accession>
<dbReference type="GO" id="GO:0003924">
    <property type="term" value="F:GTPase activity"/>
    <property type="evidence" value="ECO:0007669"/>
    <property type="project" value="InterPro"/>
</dbReference>
<evidence type="ECO:0000256" key="3">
    <source>
        <dbReference type="ARBA" id="ARBA00023134"/>
    </source>
</evidence>
<evidence type="ECO:0000259" key="4">
    <source>
        <dbReference type="PROSITE" id="PS51722"/>
    </source>
</evidence>
<dbReference type="PROSITE" id="PS00301">
    <property type="entry name" value="G_TR_1"/>
    <property type="match status" value="1"/>
</dbReference>
<dbReference type="InterPro" id="IPR000640">
    <property type="entry name" value="EFG_V-like"/>
</dbReference>
<keyword evidence="3" id="KW-0342">GTP-binding</keyword>
<dbReference type="Pfam" id="PF00009">
    <property type="entry name" value="GTP_EFTU"/>
    <property type="match status" value="1"/>
</dbReference>
<dbReference type="OrthoDB" id="9801472at2"/>
<reference evidence="5 6" key="1">
    <citation type="submission" date="2018-11" db="EMBL/GenBank/DDBJ databases">
        <title>Draft genome of Simplicispira Flexivirga sp. BO-16.</title>
        <authorList>
            <person name="Im W.T."/>
        </authorList>
    </citation>
    <scope>NUCLEOTIDE SEQUENCE [LARGE SCALE GENOMIC DNA]</scope>
    <source>
        <strain evidence="5 6">BO-16</strain>
    </source>
</reference>
<dbReference type="PANTHER" id="PTHR43261:SF1">
    <property type="entry name" value="RIBOSOME-RELEASING FACTOR 2, MITOCHONDRIAL"/>
    <property type="match status" value="1"/>
</dbReference>
<evidence type="ECO:0000313" key="5">
    <source>
        <dbReference type="EMBL" id="RNI25327.1"/>
    </source>
</evidence>
<evidence type="ECO:0000313" key="6">
    <source>
        <dbReference type="Proteomes" id="UP000271678"/>
    </source>
</evidence>
<dbReference type="Gene3D" id="2.40.30.10">
    <property type="entry name" value="Translation factors"/>
    <property type="match status" value="1"/>
</dbReference>
<dbReference type="EMBL" id="RJJQ01000001">
    <property type="protein sequence ID" value="RNI25327.1"/>
    <property type="molecule type" value="Genomic_DNA"/>
</dbReference>
<dbReference type="InterPro" id="IPR035647">
    <property type="entry name" value="EFG_III/V"/>
</dbReference>
<name>A0A3M9MJH2_9MICO</name>
<dbReference type="PROSITE" id="PS51722">
    <property type="entry name" value="G_TR_2"/>
    <property type="match status" value="1"/>
</dbReference>
<dbReference type="Gene3D" id="3.30.70.870">
    <property type="entry name" value="Elongation Factor G (Translational Gtpase), domain 3"/>
    <property type="match status" value="1"/>
</dbReference>
<dbReference type="GO" id="GO:0006412">
    <property type="term" value="P:translation"/>
    <property type="evidence" value="ECO:0007669"/>
    <property type="project" value="UniProtKB-KW"/>
</dbReference>
<dbReference type="InterPro" id="IPR014721">
    <property type="entry name" value="Ribsml_uS5_D2-typ_fold_subgr"/>
</dbReference>
<feature type="domain" description="Tr-type G" evidence="4">
    <location>
        <begin position="1"/>
        <end position="199"/>
    </location>
</feature>
<gene>
    <name evidence="5" type="ORF">EFY87_01460</name>
</gene>
<dbReference type="SUPFAM" id="SSF54980">
    <property type="entry name" value="EF-G C-terminal domain-like"/>
    <property type="match status" value="2"/>
</dbReference>
<organism evidence="5 6">
    <name type="scientific">Flexivirga caeni</name>
    <dbReference type="NCBI Taxonomy" id="2294115"/>
    <lineage>
        <taxon>Bacteria</taxon>
        <taxon>Bacillati</taxon>
        <taxon>Actinomycetota</taxon>
        <taxon>Actinomycetes</taxon>
        <taxon>Micrococcales</taxon>
        <taxon>Dermacoccaceae</taxon>
        <taxon>Flexivirga</taxon>
    </lineage>
</organism>
<keyword evidence="1" id="KW-0547">Nucleotide-binding</keyword>
<dbReference type="AlphaFoldDB" id="A0A3M9MJH2"/>
<dbReference type="InterPro" id="IPR031157">
    <property type="entry name" value="G_TR_CS"/>
</dbReference>
<dbReference type="Proteomes" id="UP000271678">
    <property type="component" value="Unassembled WGS sequence"/>
</dbReference>
<evidence type="ECO:0000256" key="1">
    <source>
        <dbReference type="ARBA" id="ARBA00022741"/>
    </source>
</evidence>
<dbReference type="NCBIfam" id="TIGR00231">
    <property type="entry name" value="small_GTP"/>
    <property type="match status" value="1"/>
</dbReference>
<evidence type="ECO:0000256" key="2">
    <source>
        <dbReference type="ARBA" id="ARBA00022917"/>
    </source>
</evidence>
<dbReference type="SUPFAM" id="SSF50447">
    <property type="entry name" value="Translation proteins"/>
    <property type="match status" value="1"/>
</dbReference>
<keyword evidence="2" id="KW-0648">Protein biosynthesis</keyword>
<dbReference type="InterPro" id="IPR041095">
    <property type="entry name" value="EFG_II"/>
</dbReference>
<dbReference type="Pfam" id="PF00679">
    <property type="entry name" value="EFG_C"/>
    <property type="match status" value="1"/>
</dbReference>
<dbReference type="InterPro" id="IPR005225">
    <property type="entry name" value="Small_GTP-bd"/>
</dbReference>
<proteinExistence type="predicted"/>
<dbReference type="GO" id="GO:0005525">
    <property type="term" value="F:GTP binding"/>
    <property type="evidence" value="ECO:0007669"/>
    <property type="project" value="UniProtKB-KW"/>
</dbReference>
<dbReference type="SUPFAM" id="SSF52540">
    <property type="entry name" value="P-loop containing nucleoside triphosphate hydrolases"/>
    <property type="match status" value="1"/>
</dbReference>
<dbReference type="InterPro" id="IPR027417">
    <property type="entry name" value="P-loop_NTPase"/>
</dbReference>
<dbReference type="Pfam" id="PF14492">
    <property type="entry name" value="EFG_III"/>
    <property type="match status" value="1"/>
</dbReference>
<dbReference type="Gene3D" id="3.40.50.300">
    <property type="entry name" value="P-loop containing nucleotide triphosphate hydrolases"/>
    <property type="match status" value="1"/>
</dbReference>
<dbReference type="InterPro" id="IPR000795">
    <property type="entry name" value="T_Tr_GTP-bd_dom"/>
</dbReference>
<dbReference type="GO" id="GO:0032790">
    <property type="term" value="P:ribosome disassembly"/>
    <property type="evidence" value="ECO:0007669"/>
    <property type="project" value="TreeGrafter"/>
</dbReference>